<name>A0AAE0N462_9PEZI</name>
<feature type="compositionally biased region" description="Polar residues" evidence="1">
    <location>
        <begin position="141"/>
        <end position="158"/>
    </location>
</feature>
<dbReference type="Proteomes" id="UP001285441">
    <property type="component" value="Unassembled WGS sequence"/>
</dbReference>
<reference evidence="2" key="2">
    <citation type="submission" date="2023-06" db="EMBL/GenBank/DDBJ databases">
        <authorList>
            <consortium name="Lawrence Berkeley National Laboratory"/>
            <person name="Haridas S."/>
            <person name="Hensen N."/>
            <person name="Bonometti L."/>
            <person name="Westerberg I."/>
            <person name="Brannstrom I.O."/>
            <person name="Guillou S."/>
            <person name="Cros-Aarteil S."/>
            <person name="Calhoun S."/>
            <person name="Kuo A."/>
            <person name="Mondo S."/>
            <person name="Pangilinan J."/>
            <person name="Riley R."/>
            <person name="LaButti K."/>
            <person name="Andreopoulos B."/>
            <person name="Lipzen A."/>
            <person name="Chen C."/>
            <person name="Yanf M."/>
            <person name="Daum C."/>
            <person name="Ng V."/>
            <person name="Clum A."/>
            <person name="Steindorff A."/>
            <person name="Ohm R."/>
            <person name="Martin F."/>
            <person name="Silar P."/>
            <person name="Natvig D."/>
            <person name="Lalanne C."/>
            <person name="Gautier V."/>
            <person name="Ament-velasquez S.L."/>
            <person name="Kruys A."/>
            <person name="Hutchinson M.I."/>
            <person name="Powell A.J."/>
            <person name="Barry K."/>
            <person name="Miller A.N."/>
            <person name="Grigoriev I.V."/>
            <person name="Debuchy R."/>
            <person name="Gladieux P."/>
            <person name="Thoren M.H."/>
            <person name="Johannesson H."/>
        </authorList>
    </citation>
    <scope>NUCLEOTIDE SEQUENCE</scope>
    <source>
        <strain evidence="2">CBS 232.78</strain>
    </source>
</reference>
<reference evidence="2" key="1">
    <citation type="journal article" date="2023" name="Mol. Phylogenet. Evol.">
        <title>Genome-scale phylogeny and comparative genomics of the fungal order Sordariales.</title>
        <authorList>
            <person name="Hensen N."/>
            <person name="Bonometti L."/>
            <person name="Westerberg I."/>
            <person name="Brannstrom I.O."/>
            <person name="Guillou S."/>
            <person name="Cros-Aarteil S."/>
            <person name="Calhoun S."/>
            <person name="Haridas S."/>
            <person name="Kuo A."/>
            <person name="Mondo S."/>
            <person name="Pangilinan J."/>
            <person name="Riley R."/>
            <person name="LaButti K."/>
            <person name="Andreopoulos B."/>
            <person name="Lipzen A."/>
            <person name="Chen C."/>
            <person name="Yan M."/>
            <person name="Daum C."/>
            <person name="Ng V."/>
            <person name="Clum A."/>
            <person name="Steindorff A."/>
            <person name="Ohm R.A."/>
            <person name="Martin F."/>
            <person name="Silar P."/>
            <person name="Natvig D.O."/>
            <person name="Lalanne C."/>
            <person name="Gautier V."/>
            <person name="Ament-Velasquez S.L."/>
            <person name="Kruys A."/>
            <person name="Hutchinson M.I."/>
            <person name="Powell A.J."/>
            <person name="Barry K."/>
            <person name="Miller A.N."/>
            <person name="Grigoriev I.V."/>
            <person name="Debuchy R."/>
            <person name="Gladieux P."/>
            <person name="Hiltunen Thoren M."/>
            <person name="Johannesson H."/>
        </authorList>
    </citation>
    <scope>NUCLEOTIDE SEQUENCE</scope>
    <source>
        <strain evidence="2">CBS 232.78</strain>
    </source>
</reference>
<feature type="compositionally biased region" description="Basic residues" evidence="1">
    <location>
        <begin position="266"/>
        <end position="276"/>
    </location>
</feature>
<organism evidence="2 3">
    <name type="scientific">Podospora didyma</name>
    <dbReference type="NCBI Taxonomy" id="330526"/>
    <lineage>
        <taxon>Eukaryota</taxon>
        <taxon>Fungi</taxon>
        <taxon>Dikarya</taxon>
        <taxon>Ascomycota</taxon>
        <taxon>Pezizomycotina</taxon>
        <taxon>Sordariomycetes</taxon>
        <taxon>Sordariomycetidae</taxon>
        <taxon>Sordariales</taxon>
        <taxon>Podosporaceae</taxon>
        <taxon>Podospora</taxon>
    </lineage>
</organism>
<keyword evidence="3" id="KW-1185">Reference proteome</keyword>
<proteinExistence type="predicted"/>
<feature type="compositionally biased region" description="Low complexity" evidence="1">
    <location>
        <begin position="42"/>
        <end position="53"/>
    </location>
</feature>
<evidence type="ECO:0000313" key="3">
    <source>
        <dbReference type="Proteomes" id="UP001285441"/>
    </source>
</evidence>
<dbReference type="AlphaFoldDB" id="A0AAE0N462"/>
<evidence type="ECO:0000313" key="2">
    <source>
        <dbReference type="EMBL" id="KAK3370122.1"/>
    </source>
</evidence>
<feature type="compositionally biased region" description="Low complexity" evidence="1">
    <location>
        <begin position="526"/>
        <end position="541"/>
    </location>
</feature>
<feature type="region of interest" description="Disordered" evidence="1">
    <location>
        <begin position="372"/>
        <end position="463"/>
    </location>
</feature>
<protein>
    <submittedName>
        <fullName evidence="2">Uncharacterized protein</fullName>
    </submittedName>
</protein>
<feature type="region of interest" description="Disordered" evidence="1">
    <location>
        <begin position="42"/>
        <end position="214"/>
    </location>
</feature>
<feature type="compositionally biased region" description="Basic and acidic residues" evidence="1">
    <location>
        <begin position="511"/>
        <end position="520"/>
    </location>
</feature>
<accession>A0AAE0N462</accession>
<sequence length="578" mass="63468">MSAREPPPKIASVEDADESGNPIEGTGRYAASTYAASTYAPSTYAPSTYAPSPTKEKPNTGRQRRERSRRETSSPIPSALTDSDSTVHPRRDSLKKSPRDRDRHDSNTIMPSHHRPPVKQSKTTSSLPRKDMEASYYGVNPTVTPASSRPRAQTSNPRPASYYGGASRPPLANARWYQNQTPAPLPTSFPPPSWAGGGAVPYPSPSPSPVVMQQPPLQDYFSSARPLEARFSTGPRPQSAIGFRGGAPRAIGYDDYEEEPPVQKSVVRRPSSHRKSSRAEDDRKMPPPPPRRTASARPTTLAFRPPPPSTPAPMRRSGPFDDDDLVAGDNELFRDVSPLAPYDYGAPVLRTRRRPSVGAASIAYELGEFRTEVAGRNSRRNSYYGGQSTSSGSAYEDKLRQASIYQDDVTGGPAMPLTAETLRKAGRNGGSSSATRSSDSRDESEYRQSATTRTTRSSANDEDVTIRVKGNTVLKVGGAEMQCRDGAEINIISRGATPFRSNSDQSSYIDQDDRRTRYERPPPPLTARTRASSQARSSYTRPLPPMPQLRYDASSVYDHQYTAPMQYAPPYPYPREDF</sequence>
<gene>
    <name evidence="2" type="ORF">B0H63DRAFT_308024</name>
</gene>
<feature type="compositionally biased region" description="Low complexity" evidence="1">
    <location>
        <begin position="382"/>
        <end position="394"/>
    </location>
</feature>
<feature type="compositionally biased region" description="Low complexity" evidence="1">
    <location>
        <begin position="449"/>
        <end position="458"/>
    </location>
</feature>
<feature type="compositionally biased region" description="Pro residues" evidence="1">
    <location>
        <begin position="183"/>
        <end position="193"/>
    </location>
</feature>
<comment type="caution">
    <text evidence="2">The sequence shown here is derived from an EMBL/GenBank/DDBJ whole genome shotgun (WGS) entry which is preliminary data.</text>
</comment>
<feature type="compositionally biased region" description="Basic and acidic residues" evidence="1">
    <location>
        <begin position="85"/>
        <end position="106"/>
    </location>
</feature>
<feature type="region of interest" description="Disordered" evidence="1">
    <location>
        <begin position="229"/>
        <end position="329"/>
    </location>
</feature>
<feature type="region of interest" description="Disordered" evidence="1">
    <location>
        <begin position="493"/>
        <end position="550"/>
    </location>
</feature>
<feature type="compositionally biased region" description="Low complexity" evidence="1">
    <location>
        <begin position="292"/>
        <end position="302"/>
    </location>
</feature>
<dbReference type="EMBL" id="JAULSW010000009">
    <property type="protein sequence ID" value="KAK3370122.1"/>
    <property type="molecule type" value="Genomic_DNA"/>
</dbReference>
<feature type="compositionally biased region" description="Polar residues" evidence="1">
    <location>
        <begin position="499"/>
        <end position="509"/>
    </location>
</feature>
<feature type="region of interest" description="Disordered" evidence="1">
    <location>
        <begin position="1"/>
        <end position="27"/>
    </location>
</feature>
<evidence type="ECO:0000256" key="1">
    <source>
        <dbReference type="SAM" id="MobiDB-lite"/>
    </source>
</evidence>